<comment type="subunit">
    <text evidence="3">Monomer.</text>
</comment>
<sequence length="277" mass="31125">MRLKIDNVHINYITGKRKNSSGIPVLFIHGFSGNSSDWEFLMDGLHSSFYPVAIDLIGHGMSDSPDDPNIYTCSALVRHIDVLMKELGYNNFILCGYSMGGRAALSYSLKYPGNVISLILESTTAGLEDYNEKKERVEYDFLLAEKIKSNGLDNFVDYWFGLPLFESLKKLDNFEQIKNKRKQNNAIGLSNSLLGFSTGLMPSHWSKLNSIEFPVLLISGSGDRKYSEISGRMNKMIRTSKHEIVEGAGHNVHLEKPEEFVNLLNSFLSKIIDGKIS</sequence>
<keyword evidence="2 3" id="KW-0456">Lyase</keyword>
<reference evidence="5 6" key="1">
    <citation type="journal article" date="2013" name="PLoS ONE">
        <title>Genomic analysis of Melioribacter roseus, facultatively anaerobic organotrophic bacterium representing a novel deep lineage within Bacteriodetes/Chlorobi group.</title>
        <authorList>
            <person name="Kadnikov V.V."/>
            <person name="Mardanov A.V."/>
            <person name="Podosokorskaya O.A."/>
            <person name="Gavrilov S.N."/>
            <person name="Kublanov I.V."/>
            <person name="Beletsky A.V."/>
            <person name="Bonch-Osmolovskaya E.A."/>
            <person name="Ravin N.V."/>
        </authorList>
    </citation>
    <scope>NUCLEOTIDE SEQUENCE [LARGE SCALE GENOMIC DNA]</scope>
    <source>
        <strain evidence="6">JCM 17771 / P3M-2</strain>
    </source>
</reference>
<evidence type="ECO:0000256" key="1">
    <source>
        <dbReference type="ARBA" id="ARBA00022428"/>
    </source>
</evidence>
<accession>I7A457</accession>
<evidence type="ECO:0000313" key="6">
    <source>
        <dbReference type="Proteomes" id="UP000009011"/>
    </source>
</evidence>
<proteinExistence type="inferred from homology"/>
<dbReference type="GO" id="GO:0016787">
    <property type="term" value="F:hydrolase activity"/>
    <property type="evidence" value="ECO:0007669"/>
    <property type="project" value="UniProtKB-KW"/>
</dbReference>
<dbReference type="Proteomes" id="UP000009011">
    <property type="component" value="Chromosome"/>
</dbReference>
<dbReference type="HAMAP" id="MF_01660">
    <property type="entry name" value="MenH"/>
    <property type="match status" value="1"/>
</dbReference>
<protein>
    <recommendedName>
        <fullName evidence="3">Putative 2-succinyl-6-hydroxy-2,4-cyclohexadiene-1-carboxylate synthase</fullName>
        <shortName evidence="3">SHCHC synthase</shortName>
        <ecNumber evidence="3">4.2.99.20</ecNumber>
    </recommendedName>
</protein>
<evidence type="ECO:0000313" key="5">
    <source>
        <dbReference type="EMBL" id="AFN74686.1"/>
    </source>
</evidence>
<dbReference type="InterPro" id="IPR000073">
    <property type="entry name" value="AB_hydrolase_1"/>
</dbReference>
<gene>
    <name evidence="3" type="primary">menH</name>
    <name evidence="5" type="ordered locus">MROS_1449</name>
</gene>
<evidence type="ECO:0000259" key="4">
    <source>
        <dbReference type="Pfam" id="PF00561"/>
    </source>
</evidence>
<evidence type="ECO:0000256" key="3">
    <source>
        <dbReference type="HAMAP-Rule" id="MF_01660"/>
    </source>
</evidence>
<dbReference type="InterPro" id="IPR029058">
    <property type="entry name" value="AB_hydrolase_fold"/>
</dbReference>
<dbReference type="OrthoDB" id="252464at2"/>
<dbReference type="EC" id="4.2.99.20" evidence="3"/>
<dbReference type="GO" id="GO:0009234">
    <property type="term" value="P:menaquinone biosynthetic process"/>
    <property type="evidence" value="ECO:0007669"/>
    <property type="project" value="UniProtKB-UniRule"/>
</dbReference>
<dbReference type="Pfam" id="PF00561">
    <property type="entry name" value="Abhydrolase_1"/>
    <property type="match status" value="1"/>
</dbReference>
<comment type="catalytic activity">
    <reaction evidence="3">
        <text>5-enolpyruvoyl-6-hydroxy-2-succinyl-cyclohex-3-ene-1-carboxylate = (1R,6R)-6-hydroxy-2-succinyl-cyclohexa-2,4-diene-1-carboxylate + pyruvate</text>
        <dbReference type="Rhea" id="RHEA:25597"/>
        <dbReference type="ChEBI" id="CHEBI:15361"/>
        <dbReference type="ChEBI" id="CHEBI:58689"/>
        <dbReference type="ChEBI" id="CHEBI:58818"/>
        <dbReference type="EC" id="4.2.99.20"/>
    </reaction>
</comment>
<dbReference type="PANTHER" id="PTHR42916">
    <property type="entry name" value="2-SUCCINYL-5-ENOLPYRUVYL-6-HYDROXY-3-CYCLOHEXENE-1-CARBOXYLATE SYNTHASE"/>
    <property type="match status" value="1"/>
</dbReference>
<organism evidence="5 6">
    <name type="scientific">Melioribacter roseus (strain DSM 23840 / JCM 17771 / VKM B-2668 / P3M-2)</name>
    <dbReference type="NCBI Taxonomy" id="1191523"/>
    <lineage>
        <taxon>Bacteria</taxon>
        <taxon>Pseudomonadati</taxon>
        <taxon>Ignavibacteriota</taxon>
        <taxon>Ignavibacteria</taxon>
        <taxon>Ignavibacteriales</taxon>
        <taxon>Melioribacteraceae</taxon>
        <taxon>Melioribacter</taxon>
    </lineage>
</organism>
<dbReference type="GO" id="GO:0070205">
    <property type="term" value="F:2-succinyl-6-hydroxy-2,4-cyclohexadiene-1-carboxylate synthase activity"/>
    <property type="evidence" value="ECO:0007669"/>
    <property type="project" value="UniProtKB-UniRule"/>
</dbReference>
<dbReference type="eggNOG" id="COG2267">
    <property type="taxonomic scope" value="Bacteria"/>
</dbReference>
<dbReference type="Gene3D" id="3.40.50.1820">
    <property type="entry name" value="alpha/beta hydrolase"/>
    <property type="match status" value="1"/>
</dbReference>
<dbReference type="NCBIfam" id="TIGR03695">
    <property type="entry name" value="menH_SHCHC"/>
    <property type="match status" value="1"/>
</dbReference>
<comment type="function">
    <text evidence="3">Catalyzes a proton abstraction reaction that results in 2,5-elimination of pyruvate from 2-succinyl-5-enolpyruvyl-6-hydroxy-3-cyclohexene-1-carboxylate (SEPHCHC) and the formation of 2-succinyl-6-hydroxy-2,4-cyclohexadiene-1-carboxylate (SHCHC).</text>
</comment>
<dbReference type="EMBL" id="CP003557">
    <property type="protein sequence ID" value="AFN74686.1"/>
    <property type="molecule type" value="Genomic_DNA"/>
</dbReference>
<name>I7A457_MELRP</name>
<dbReference type="RefSeq" id="WP_014856120.1">
    <property type="nucleotide sequence ID" value="NC_018178.1"/>
</dbReference>
<dbReference type="InterPro" id="IPR022485">
    <property type="entry name" value="SHCHC_synthase_MenH"/>
</dbReference>
<dbReference type="KEGG" id="mro:MROS_1449"/>
<dbReference type="PRINTS" id="PR00111">
    <property type="entry name" value="ABHYDROLASE"/>
</dbReference>
<feature type="domain" description="AB hydrolase-1" evidence="4">
    <location>
        <begin position="24"/>
        <end position="257"/>
    </location>
</feature>
<evidence type="ECO:0000256" key="2">
    <source>
        <dbReference type="ARBA" id="ARBA00023239"/>
    </source>
</evidence>
<dbReference type="SUPFAM" id="SSF53474">
    <property type="entry name" value="alpha/beta-Hydrolases"/>
    <property type="match status" value="1"/>
</dbReference>
<keyword evidence="6" id="KW-1185">Reference proteome</keyword>
<dbReference type="HOGENOM" id="CLU_020336_50_4_10"/>
<dbReference type="UniPathway" id="UPA00079"/>
<comment type="similarity">
    <text evidence="3">Belongs to the AB hydrolase superfamily. MenH family.</text>
</comment>
<keyword evidence="1 3" id="KW-0474">Menaquinone biosynthesis</keyword>
<dbReference type="AlphaFoldDB" id="I7A457"/>
<dbReference type="STRING" id="1191523.MROS_1449"/>
<keyword evidence="5" id="KW-0378">Hydrolase</keyword>
<dbReference type="PANTHER" id="PTHR42916:SF1">
    <property type="entry name" value="PROTEIN PHYLLO, CHLOROPLASTIC"/>
    <property type="match status" value="1"/>
</dbReference>
<comment type="pathway">
    <text evidence="3">Quinol/quinone metabolism; menaquinone biosynthesis.</text>
</comment>
<dbReference type="UniPathway" id="UPA01057">
    <property type="reaction ID" value="UER00900"/>
</dbReference>
<comment type="pathway">
    <text evidence="3">Quinol/quinone metabolism; 1,4-dihydroxy-2-naphthoate biosynthesis; 1,4-dihydroxy-2-naphthoate from chorismate: step 3/7.</text>
</comment>
<dbReference type="PATRIC" id="fig|1191523.3.peg.1539"/>